<evidence type="ECO:0000256" key="1">
    <source>
        <dbReference type="ARBA" id="ARBA00001231"/>
    </source>
</evidence>
<comment type="similarity">
    <text evidence="2">Belongs to the glycosyl hydrolase 20 family.</text>
</comment>
<dbReference type="InterPro" id="IPR015883">
    <property type="entry name" value="Glyco_hydro_20_cat"/>
</dbReference>
<dbReference type="InterPro" id="IPR017853">
    <property type="entry name" value="GH"/>
</dbReference>
<name>A0ABN0XAV5_9ALTE</name>
<organism evidence="10 11">
    <name type="scientific">Bowmanella denitrificans</name>
    <dbReference type="NCBI Taxonomy" id="366582"/>
    <lineage>
        <taxon>Bacteria</taxon>
        <taxon>Pseudomonadati</taxon>
        <taxon>Pseudomonadota</taxon>
        <taxon>Gammaproteobacteria</taxon>
        <taxon>Alteromonadales</taxon>
        <taxon>Alteromonadaceae</taxon>
        <taxon>Bowmanella</taxon>
    </lineage>
</organism>
<accession>A0ABN0XAV5</accession>
<dbReference type="PANTHER" id="PTHR22600:SF57">
    <property type="entry name" value="BETA-N-ACETYLHEXOSAMINIDASE"/>
    <property type="match status" value="1"/>
</dbReference>
<evidence type="ECO:0000259" key="9">
    <source>
        <dbReference type="Pfam" id="PF02838"/>
    </source>
</evidence>
<keyword evidence="11" id="KW-1185">Reference proteome</keyword>
<evidence type="ECO:0000313" key="10">
    <source>
        <dbReference type="EMBL" id="GAA0359626.1"/>
    </source>
</evidence>
<dbReference type="EMBL" id="BAAAEI010000013">
    <property type="protein sequence ID" value="GAA0359626.1"/>
    <property type="molecule type" value="Genomic_DNA"/>
</dbReference>
<evidence type="ECO:0000256" key="5">
    <source>
        <dbReference type="ARBA" id="ARBA00023295"/>
    </source>
</evidence>
<feature type="domain" description="Beta-hexosaminidase bacterial type N-terminal" evidence="9">
    <location>
        <begin position="42"/>
        <end position="160"/>
    </location>
</feature>
<evidence type="ECO:0000256" key="7">
    <source>
        <dbReference type="ARBA" id="ARBA00033000"/>
    </source>
</evidence>
<dbReference type="InterPro" id="IPR029018">
    <property type="entry name" value="Hex-like_dom2"/>
</dbReference>
<dbReference type="Gene3D" id="3.30.379.10">
    <property type="entry name" value="Chitobiase/beta-hexosaminidase domain 2-like"/>
    <property type="match status" value="1"/>
</dbReference>
<evidence type="ECO:0000313" key="11">
    <source>
        <dbReference type="Proteomes" id="UP001501757"/>
    </source>
</evidence>
<proteinExistence type="inferred from homology"/>
<gene>
    <name evidence="10" type="ORF">GCM10009092_24800</name>
</gene>
<dbReference type="InterPro" id="IPR025705">
    <property type="entry name" value="Beta_hexosaminidase_sua/sub"/>
</dbReference>
<comment type="catalytic activity">
    <reaction evidence="1">
        <text>Hydrolysis of terminal non-reducing N-acetyl-D-hexosamine residues in N-acetyl-beta-D-hexosaminides.</text>
        <dbReference type="EC" id="3.2.1.52"/>
    </reaction>
</comment>
<dbReference type="PANTHER" id="PTHR22600">
    <property type="entry name" value="BETA-HEXOSAMINIDASE"/>
    <property type="match status" value="1"/>
</dbReference>
<evidence type="ECO:0000256" key="4">
    <source>
        <dbReference type="ARBA" id="ARBA00022801"/>
    </source>
</evidence>
<protein>
    <recommendedName>
        <fullName evidence="3">beta-N-acetylhexosaminidase</fullName>
        <ecNumber evidence="3">3.2.1.52</ecNumber>
    </recommendedName>
    <alternativeName>
        <fullName evidence="6">Beta-N-acetylhexosaminidase</fullName>
    </alternativeName>
    <alternativeName>
        <fullName evidence="7">N-acetyl-beta-glucosaminidase</fullName>
    </alternativeName>
</protein>
<evidence type="ECO:0000256" key="2">
    <source>
        <dbReference type="ARBA" id="ARBA00006285"/>
    </source>
</evidence>
<dbReference type="PRINTS" id="PR00738">
    <property type="entry name" value="GLHYDRLASE20"/>
</dbReference>
<dbReference type="RefSeq" id="WP_343845253.1">
    <property type="nucleotide sequence ID" value="NZ_BAAAEI010000013.1"/>
</dbReference>
<dbReference type="SUPFAM" id="SSF51445">
    <property type="entry name" value="(Trans)glycosidases"/>
    <property type="match status" value="1"/>
</dbReference>
<dbReference type="EC" id="3.2.1.52" evidence="3"/>
<keyword evidence="4" id="KW-0378">Hydrolase</keyword>
<dbReference type="SUPFAM" id="SSF55545">
    <property type="entry name" value="beta-N-acetylhexosaminidase-like domain"/>
    <property type="match status" value="1"/>
</dbReference>
<reference evidence="10 11" key="1">
    <citation type="journal article" date="2019" name="Int. J. Syst. Evol. Microbiol.">
        <title>The Global Catalogue of Microorganisms (GCM) 10K type strain sequencing project: providing services to taxonomists for standard genome sequencing and annotation.</title>
        <authorList>
            <consortium name="The Broad Institute Genomics Platform"/>
            <consortium name="The Broad Institute Genome Sequencing Center for Infectious Disease"/>
            <person name="Wu L."/>
            <person name="Ma J."/>
        </authorList>
    </citation>
    <scope>NUCLEOTIDE SEQUENCE [LARGE SCALE GENOMIC DNA]</scope>
    <source>
        <strain evidence="10 11">JCM 13378</strain>
    </source>
</reference>
<evidence type="ECO:0000256" key="3">
    <source>
        <dbReference type="ARBA" id="ARBA00012663"/>
    </source>
</evidence>
<dbReference type="Proteomes" id="UP001501757">
    <property type="component" value="Unassembled WGS sequence"/>
</dbReference>
<sequence length="525" mass="57971">MSPMLKTTITFFAAFLLLACQPEQIKQQDTGSHSTGSQGKQVQLVPNPAMVKPGSGQLTLPSTVSVSASPDAPDSLAALGELLAQLGVSQSPNDNAIIRLVIDPNLSLGEEGYQLAIEENVTIKAATDTGLFYGVQSLRQLLPAVPQASYTLPQVFISDQPQYAWRGSMLDVARNFFSLDYLKQHVDRMAAFKLNKLHLHLTDDQGWRLEIKSWPKLATVGGSTQAGGGPGGYYTQEQMRELVDYAARRQVEIIPEIDLPGHTQAAIASYNELACDYVVNSPAQNQCTDVTGAARLALYEGTCVGFSALCTSEKPDLTYQFVRDVLTEVAAIFPTKYLHIGGDEVLNEEKASFAGFITEVDRIVASLDRELLAWEEASVGDIRASSLLQLWNDQYNIQPALDKGIHLVLSPCSYTYLDHGNYDGQPNTYTWCAKQGIPLARVYSLTPEDYPQAVGVEGPMWSELVRDSATADNRMWPRLTAIAEVTWTPKQQRNYTAFTKRLSALQGHLDRLQIQYYPEPDVNWR</sequence>
<dbReference type="Pfam" id="PF00728">
    <property type="entry name" value="Glyco_hydro_20"/>
    <property type="match status" value="1"/>
</dbReference>
<evidence type="ECO:0000256" key="6">
    <source>
        <dbReference type="ARBA" id="ARBA00030512"/>
    </source>
</evidence>
<dbReference type="InterPro" id="IPR015882">
    <property type="entry name" value="HEX_bac_N"/>
</dbReference>
<comment type="caution">
    <text evidence="10">The sequence shown here is derived from an EMBL/GenBank/DDBJ whole genome shotgun (WGS) entry which is preliminary data.</text>
</comment>
<evidence type="ECO:0000259" key="8">
    <source>
        <dbReference type="Pfam" id="PF00728"/>
    </source>
</evidence>
<dbReference type="PROSITE" id="PS51257">
    <property type="entry name" value="PROKAR_LIPOPROTEIN"/>
    <property type="match status" value="1"/>
</dbReference>
<dbReference type="Gene3D" id="3.20.20.80">
    <property type="entry name" value="Glycosidases"/>
    <property type="match status" value="1"/>
</dbReference>
<dbReference type="Pfam" id="PF02838">
    <property type="entry name" value="Glyco_hydro_20b"/>
    <property type="match status" value="1"/>
</dbReference>
<keyword evidence="5" id="KW-0326">Glycosidase</keyword>
<feature type="domain" description="Glycoside hydrolase family 20 catalytic" evidence="8">
    <location>
        <begin position="163"/>
        <end position="489"/>
    </location>
</feature>